<reference evidence="1 2" key="1">
    <citation type="submission" date="2016-09" db="EMBL/GenBank/DDBJ databases">
        <title>Genomic evidence for plant-parasitic nematodes as the earliest Wolbachia hosts.</title>
        <authorList>
            <person name="Brown A.M."/>
            <person name="Wasala S.K."/>
            <person name="Howe D.K."/>
            <person name="Peetz A.B."/>
            <person name="Zasada I.A."/>
            <person name="Denver D.R."/>
        </authorList>
    </citation>
    <scope>NUCLEOTIDE SEQUENCE [LARGE SCALE GENOMIC DNA]</scope>
    <source>
        <strain evidence="2">wPpe</strain>
    </source>
</reference>
<organism evidence="1 2">
    <name type="scientific">Wolbachia pipientis</name>
    <dbReference type="NCBI Taxonomy" id="955"/>
    <lineage>
        <taxon>Bacteria</taxon>
        <taxon>Pseudomonadati</taxon>
        <taxon>Pseudomonadota</taxon>
        <taxon>Alphaproteobacteria</taxon>
        <taxon>Rickettsiales</taxon>
        <taxon>Anaplasmataceae</taxon>
        <taxon>Wolbachieae</taxon>
        <taxon>Wolbachia</taxon>
    </lineage>
</organism>
<keyword evidence="2" id="KW-1185">Reference proteome</keyword>
<dbReference type="AlphaFoldDB" id="A0A1E7QJ19"/>
<name>A0A1E7QJ19_WOLPI</name>
<dbReference type="Proteomes" id="UP000175679">
    <property type="component" value="Unassembled WGS sequence"/>
</dbReference>
<evidence type="ECO:0000313" key="2">
    <source>
        <dbReference type="Proteomes" id="UP000175679"/>
    </source>
</evidence>
<proteinExistence type="predicted"/>
<gene>
    <name evidence="1" type="ORF">BIY23_04075</name>
</gene>
<dbReference type="EMBL" id="MJMG01000010">
    <property type="protein sequence ID" value="OEY86463.1"/>
    <property type="molecule type" value="Genomic_DNA"/>
</dbReference>
<protein>
    <submittedName>
        <fullName evidence="1">Uncharacterized protein</fullName>
    </submittedName>
</protein>
<evidence type="ECO:0000313" key="1">
    <source>
        <dbReference type="EMBL" id="OEY86463.1"/>
    </source>
</evidence>
<accession>A0A1E7QJ19</accession>
<comment type="caution">
    <text evidence="1">The sequence shown here is derived from an EMBL/GenBank/DDBJ whole genome shotgun (WGS) entry which is preliminary data.</text>
</comment>
<sequence length="71" mass="7561">MKSALEPVHNLLRSKTEGVSHTIAMDTAHISMHCSLLASMIPKEVIKKIADALATIVINGIKLSIAASLEP</sequence>